<dbReference type="PRINTS" id="PR00080">
    <property type="entry name" value="SDRFAMILY"/>
</dbReference>
<dbReference type="PRINTS" id="PR00081">
    <property type="entry name" value="GDHRDH"/>
</dbReference>
<sequence length="255" mass="27335">MYNFEGKKAFVTGGTKGMGRAIAMRLAELGAVVAVTAREIPADFPLKGVSADISEREGALKITEYVKSEFGSVDILVNNAGGSKSPMGGFAAQTDDEWQRMFEFNLFGAVRLDRALLPDMIKKGSGVIIHISSIQSHKPIYESTLAYAAAKAALNNYSKALSLEVGRHGLRVNVISPGFIETESAGTYINQIAQDKNITESEARQQIVDFIGGIPLGRTGSPEDVAELAVFLASDSAKWITGVEYRIDGGTIQTL</sequence>
<dbReference type="PANTHER" id="PTHR42760">
    <property type="entry name" value="SHORT-CHAIN DEHYDROGENASES/REDUCTASES FAMILY MEMBER"/>
    <property type="match status" value="1"/>
</dbReference>
<dbReference type="EMBL" id="SMGG01000004">
    <property type="protein sequence ID" value="TCK60895.1"/>
    <property type="molecule type" value="Genomic_DNA"/>
</dbReference>
<reference evidence="3 4" key="1">
    <citation type="submission" date="2019-03" db="EMBL/GenBank/DDBJ databases">
        <title>Genomic Encyclopedia of Type Strains, Phase IV (KMG-IV): sequencing the most valuable type-strain genomes for metagenomic binning, comparative biology and taxonomic classification.</title>
        <authorList>
            <person name="Goeker M."/>
        </authorList>
    </citation>
    <scope>NUCLEOTIDE SEQUENCE [LARGE SCALE GENOMIC DNA]</scope>
    <source>
        <strain evidence="3 4">DSM 24984</strain>
    </source>
</reference>
<dbReference type="PROSITE" id="PS00061">
    <property type="entry name" value="ADH_SHORT"/>
    <property type="match status" value="1"/>
</dbReference>
<accession>A0A4R1K977</accession>
<evidence type="ECO:0000256" key="2">
    <source>
        <dbReference type="ARBA" id="ARBA00023002"/>
    </source>
</evidence>
<dbReference type="RefSeq" id="WP_132873755.1">
    <property type="nucleotide sequence ID" value="NZ_SMGG01000004.1"/>
</dbReference>
<dbReference type="NCBIfam" id="NF005095">
    <property type="entry name" value="PRK06523.1"/>
    <property type="match status" value="1"/>
</dbReference>
<dbReference type="FunFam" id="3.40.50.720:FF:000084">
    <property type="entry name" value="Short-chain dehydrogenase reductase"/>
    <property type="match status" value="1"/>
</dbReference>
<dbReference type="InterPro" id="IPR020904">
    <property type="entry name" value="Sc_DH/Rdtase_CS"/>
</dbReference>
<comment type="similarity">
    <text evidence="1">Belongs to the short-chain dehydrogenases/reductases (SDR) family.</text>
</comment>
<keyword evidence="2" id="KW-0560">Oxidoreductase</keyword>
<evidence type="ECO:0000313" key="4">
    <source>
        <dbReference type="Proteomes" id="UP000294614"/>
    </source>
</evidence>
<dbReference type="InterPro" id="IPR036291">
    <property type="entry name" value="NAD(P)-bd_dom_sf"/>
</dbReference>
<proteinExistence type="inferred from homology"/>
<keyword evidence="4" id="KW-1185">Reference proteome</keyword>
<dbReference type="InterPro" id="IPR002347">
    <property type="entry name" value="SDR_fam"/>
</dbReference>
<dbReference type="PANTHER" id="PTHR42760:SF133">
    <property type="entry name" value="3-OXOACYL-[ACYL-CARRIER-PROTEIN] REDUCTASE"/>
    <property type="match status" value="1"/>
</dbReference>
<name>A0A4R1K977_9BACT</name>
<comment type="caution">
    <text evidence="3">The sequence shown here is derived from an EMBL/GenBank/DDBJ whole genome shotgun (WGS) entry which is preliminary data.</text>
</comment>
<dbReference type="Gene3D" id="3.40.50.720">
    <property type="entry name" value="NAD(P)-binding Rossmann-like Domain"/>
    <property type="match status" value="1"/>
</dbReference>
<dbReference type="SUPFAM" id="SSF51735">
    <property type="entry name" value="NAD(P)-binding Rossmann-fold domains"/>
    <property type="match status" value="1"/>
</dbReference>
<dbReference type="AlphaFoldDB" id="A0A4R1K977"/>
<dbReference type="GO" id="GO:0016616">
    <property type="term" value="F:oxidoreductase activity, acting on the CH-OH group of donors, NAD or NADP as acceptor"/>
    <property type="evidence" value="ECO:0007669"/>
    <property type="project" value="TreeGrafter"/>
</dbReference>
<protein>
    <submittedName>
        <fullName evidence="3">NAD(P)-dependent dehydrogenase (Short-subunit alcohol dehydrogenase family)</fullName>
    </submittedName>
</protein>
<gene>
    <name evidence="3" type="ORF">C8D98_1774</name>
</gene>
<dbReference type="Pfam" id="PF13561">
    <property type="entry name" value="adh_short_C2"/>
    <property type="match status" value="1"/>
</dbReference>
<evidence type="ECO:0000313" key="3">
    <source>
        <dbReference type="EMBL" id="TCK60895.1"/>
    </source>
</evidence>
<dbReference type="Proteomes" id="UP000294614">
    <property type="component" value="Unassembled WGS sequence"/>
</dbReference>
<dbReference type="OrthoDB" id="9804774at2"/>
<evidence type="ECO:0000256" key="1">
    <source>
        <dbReference type="ARBA" id="ARBA00006484"/>
    </source>
</evidence>
<organism evidence="3 4">
    <name type="scientific">Seleniivibrio woodruffii</name>
    <dbReference type="NCBI Taxonomy" id="1078050"/>
    <lineage>
        <taxon>Bacteria</taxon>
        <taxon>Pseudomonadati</taxon>
        <taxon>Deferribacterota</taxon>
        <taxon>Deferribacteres</taxon>
        <taxon>Deferribacterales</taxon>
        <taxon>Geovibrionaceae</taxon>
        <taxon>Seleniivibrio</taxon>
    </lineage>
</organism>